<dbReference type="AlphaFoldDB" id="A0A8T0HPI6"/>
<keyword evidence="3" id="KW-1185">Reference proteome</keyword>
<dbReference type="Proteomes" id="UP000822688">
    <property type="component" value="Chromosome V"/>
</dbReference>
<organism evidence="2 3">
    <name type="scientific">Ceratodon purpureus</name>
    <name type="common">Fire moss</name>
    <name type="synonym">Dicranum purpureum</name>
    <dbReference type="NCBI Taxonomy" id="3225"/>
    <lineage>
        <taxon>Eukaryota</taxon>
        <taxon>Viridiplantae</taxon>
        <taxon>Streptophyta</taxon>
        <taxon>Embryophyta</taxon>
        <taxon>Bryophyta</taxon>
        <taxon>Bryophytina</taxon>
        <taxon>Bryopsida</taxon>
        <taxon>Dicranidae</taxon>
        <taxon>Pseudoditrichales</taxon>
        <taxon>Ditrichaceae</taxon>
        <taxon>Ceratodon</taxon>
    </lineage>
</organism>
<evidence type="ECO:0000313" key="3">
    <source>
        <dbReference type="Proteomes" id="UP000822688"/>
    </source>
</evidence>
<protein>
    <submittedName>
        <fullName evidence="2">Uncharacterized protein</fullName>
    </submittedName>
</protein>
<gene>
    <name evidence="2" type="ORF">KC19_VG118300</name>
</gene>
<evidence type="ECO:0000256" key="1">
    <source>
        <dbReference type="SAM" id="SignalP"/>
    </source>
</evidence>
<feature type="chain" id="PRO_5035899149" evidence="1">
    <location>
        <begin position="29"/>
        <end position="75"/>
    </location>
</feature>
<proteinExistence type="predicted"/>
<keyword evidence="1" id="KW-0732">Signal</keyword>
<feature type="signal peptide" evidence="1">
    <location>
        <begin position="1"/>
        <end position="28"/>
    </location>
</feature>
<comment type="caution">
    <text evidence="2">The sequence shown here is derived from an EMBL/GenBank/DDBJ whole genome shotgun (WGS) entry which is preliminary data.</text>
</comment>
<accession>A0A8T0HPI6</accession>
<name>A0A8T0HPI6_CERPU</name>
<evidence type="ECO:0000313" key="2">
    <source>
        <dbReference type="EMBL" id="KAG0572699.1"/>
    </source>
</evidence>
<sequence length="75" mass="8049">MTHTSGAPKEPPLIILVLLLAQKILVSGQCRSFHVWSAPRAGCGCKEFPQVAYSGLSLMLEPLPMRLPVLTSGCT</sequence>
<reference evidence="2" key="1">
    <citation type="submission" date="2020-06" db="EMBL/GenBank/DDBJ databases">
        <title>WGS assembly of Ceratodon purpureus strain R40.</title>
        <authorList>
            <person name="Carey S.B."/>
            <person name="Jenkins J."/>
            <person name="Shu S."/>
            <person name="Lovell J.T."/>
            <person name="Sreedasyam A."/>
            <person name="Maumus F."/>
            <person name="Tiley G.P."/>
            <person name="Fernandez-Pozo N."/>
            <person name="Barry K."/>
            <person name="Chen C."/>
            <person name="Wang M."/>
            <person name="Lipzen A."/>
            <person name="Daum C."/>
            <person name="Saski C.A."/>
            <person name="Payton A.C."/>
            <person name="Mcbreen J.C."/>
            <person name="Conrad R.E."/>
            <person name="Kollar L.M."/>
            <person name="Olsson S."/>
            <person name="Huttunen S."/>
            <person name="Landis J.B."/>
            <person name="Wickett N.J."/>
            <person name="Johnson M.G."/>
            <person name="Rensing S.A."/>
            <person name="Grimwood J."/>
            <person name="Schmutz J."/>
            <person name="Mcdaniel S.F."/>
        </authorList>
    </citation>
    <scope>NUCLEOTIDE SEQUENCE</scope>
    <source>
        <strain evidence="2">R40</strain>
    </source>
</reference>
<dbReference type="EMBL" id="CM026426">
    <property type="protein sequence ID" value="KAG0572699.1"/>
    <property type="molecule type" value="Genomic_DNA"/>
</dbReference>